<keyword evidence="2" id="KW-0479">Metal-binding</keyword>
<dbReference type="SUPFAM" id="SSF53649">
    <property type="entry name" value="Alkaline phosphatase-like"/>
    <property type="match status" value="1"/>
</dbReference>
<reference evidence="6 7" key="1">
    <citation type="submission" date="2018-01" db="EMBL/GenBank/DDBJ databases">
        <title>Genome sequence of a Cantenovulum-like bacteria.</title>
        <authorList>
            <person name="Tan W.R."/>
            <person name="Lau N.-S."/>
            <person name="Go F."/>
            <person name="Amirul A.-A.A."/>
        </authorList>
    </citation>
    <scope>NUCLEOTIDE SEQUENCE [LARGE SCALE GENOMIC DNA]</scope>
    <source>
        <strain evidence="6 7">CCB-QB4</strain>
    </source>
</reference>
<dbReference type="EMBL" id="CP026604">
    <property type="protein sequence ID" value="AWB65386.1"/>
    <property type="molecule type" value="Genomic_DNA"/>
</dbReference>
<dbReference type="PANTHER" id="PTHR45953">
    <property type="entry name" value="IDURONATE 2-SULFATASE"/>
    <property type="match status" value="1"/>
</dbReference>
<evidence type="ECO:0000259" key="5">
    <source>
        <dbReference type="Pfam" id="PF00884"/>
    </source>
</evidence>
<dbReference type="Gene3D" id="3.40.720.10">
    <property type="entry name" value="Alkaline Phosphatase, subunit A"/>
    <property type="match status" value="1"/>
</dbReference>
<dbReference type="PROSITE" id="PS51257">
    <property type="entry name" value="PROKAR_LIPOPROTEIN"/>
    <property type="match status" value="1"/>
</dbReference>
<evidence type="ECO:0000256" key="1">
    <source>
        <dbReference type="ARBA" id="ARBA00008779"/>
    </source>
</evidence>
<evidence type="ECO:0000256" key="4">
    <source>
        <dbReference type="SAM" id="SignalP"/>
    </source>
</evidence>
<keyword evidence="4" id="KW-0732">Signal</keyword>
<sequence>MKLRVNKFTWLAAAAITACLTACGQDSQIDSSESAQSADLVANTKTITDDGTTKTSKKPNVLILFFDDMRFDSFSYRGGPVNTPHIDALAAQSTRFDYAMSTTGLCSPSRAALFTGRWGHKNGLDDNVELFHSRKYELDLSQGGLLKRASDQDYYVGYVGKWHIGPQGARLRGADFVKEHADTRVRKPRHYVPYDDVASIEGYKQGKLDANGEKHVYFKTLDGKFEDTAAYDKVRYGKQMLVEAAKQDKPFFGVVSFNQPHPPYRVPEPYASMYDPKTVEVPANHMAKRELKPMAQDRILWPWHDVSHMTDMDYRKSRTFYYGAIAMVDDIIGELIATAKEVGLYDDLHIVLLGDQGSMIGEHNLFDKGPYAYDELMRIPLFIRNPNTEPKIVNRQVSMIDIAPTLAELMGLENDGDVDGRSLVPLMEQGDAADEGREDTALYAYEWYNGSWFGVRALRTPEAKFVWYPGDNRDELYDLKNDPVELNNLIFEHDYHQQLVKLSGLLEQEMVRTKDPLLDIFRHHLPTILKQEKPVQPKH</sequence>
<dbReference type="AlphaFoldDB" id="A0A2S0VMG1"/>
<feature type="domain" description="Sulfatase N-terminal" evidence="5">
    <location>
        <begin position="59"/>
        <end position="411"/>
    </location>
</feature>
<dbReference type="InterPro" id="IPR017850">
    <property type="entry name" value="Alkaline_phosphatase_core_sf"/>
</dbReference>
<keyword evidence="7" id="KW-1185">Reference proteome</keyword>
<feature type="signal peptide" evidence="4">
    <location>
        <begin position="1"/>
        <end position="24"/>
    </location>
</feature>
<evidence type="ECO:0000256" key="3">
    <source>
        <dbReference type="ARBA" id="ARBA00022801"/>
    </source>
</evidence>
<dbReference type="InterPro" id="IPR024607">
    <property type="entry name" value="Sulfatase_CS"/>
</dbReference>
<evidence type="ECO:0000313" key="7">
    <source>
        <dbReference type="Proteomes" id="UP000244441"/>
    </source>
</evidence>
<evidence type="ECO:0000313" key="6">
    <source>
        <dbReference type="EMBL" id="AWB65386.1"/>
    </source>
</evidence>
<dbReference type="RefSeq" id="WP_108601463.1">
    <property type="nucleotide sequence ID" value="NZ_CP026604.1"/>
</dbReference>
<comment type="similarity">
    <text evidence="1">Belongs to the sulfatase family.</text>
</comment>
<keyword evidence="3" id="KW-0378">Hydrolase</keyword>
<dbReference type="PROSITE" id="PS00523">
    <property type="entry name" value="SULFATASE_1"/>
    <property type="match status" value="1"/>
</dbReference>
<gene>
    <name evidence="6" type="ORF">C2869_02540</name>
</gene>
<accession>A0A2S0VMG1</accession>
<dbReference type="PANTHER" id="PTHR45953:SF1">
    <property type="entry name" value="IDURONATE 2-SULFATASE"/>
    <property type="match status" value="1"/>
</dbReference>
<feature type="chain" id="PRO_5015709204" evidence="4">
    <location>
        <begin position="25"/>
        <end position="539"/>
    </location>
</feature>
<dbReference type="OrthoDB" id="9803751at2"/>
<name>A0A2S0VMG1_9ALTE</name>
<evidence type="ECO:0000256" key="2">
    <source>
        <dbReference type="ARBA" id="ARBA00022723"/>
    </source>
</evidence>
<dbReference type="GO" id="GO:0046872">
    <property type="term" value="F:metal ion binding"/>
    <property type="evidence" value="ECO:0007669"/>
    <property type="project" value="UniProtKB-KW"/>
</dbReference>
<proteinExistence type="inferred from homology"/>
<dbReference type="InterPro" id="IPR000917">
    <property type="entry name" value="Sulfatase_N"/>
</dbReference>
<protein>
    <submittedName>
        <fullName evidence="6">Sulfatase</fullName>
    </submittedName>
</protein>
<dbReference type="GO" id="GO:0005737">
    <property type="term" value="C:cytoplasm"/>
    <property type="evidence" value="ECO:0007669"/>
    <property type="project" value="TreeGrafter"/>
</dbReference>
<organism evidence="6 7">
    <name type="scientific">Saccharobesus litoralis</name>
    <dbReference type="NCBI Taxonomy" id="2172099"/>
    <lineage>
        <taxon>Bacteria</taxon>
        <taxon>Pseudomonadati</taxon>
        <taxon>Pseudomonadota</taxon>
        <taxon>Gammaproteobacteria</taxon>
        <taxon>Alteromonadales</taxon>
        <taxon>Alteromonadaceae</taxon>
        <taxon>Saccharobesus</taxon>
    </lineage>
</organism>
<dbReference type="Pfam" id="PF00884">
    <property type="entry name" value="Sulfatase"/>
    <property type="match status" value="1"/>
</dbReference>
<dbReference type="Proteomes" id="UP000244441">
    <property type="component" value="Chromosome"/>
</dbReference>
<dbReference type="KEGG" id="cate:C2869_02540"/>
<dbReference type="GO" id="GO:0008484">
    <property type="term" value="F:sulfuric ester hydrolase activity"/>
    <property type="evidence" value="ECO:0007669"/>
    <property type="project" value="TreeGrafter"/>
</dbReference>